<dbReference type="RefSeq" id="XP_025355476.1">
    <property type="nucleotide sequence ID" value="XM_025497699.1"/>
</dbReference>
<feature type="region of interest" description="Disordered" evidence="1">
    <location>
        <begin position="64"/>
        <end position="83"/>
    </location>
</feature>
<evidence type="ECO:0000256" key="1">
    <source>
        <dbReference type="SAM" id="MobiDB-lite"/>
    </source>
</evidence>
<dbReference type="AlphaFoldDB" id="A0A316VCY6"/>
<evidence type="ECO:0000313" key="2">
    <source>
        <dbReference type="EMBL" id="PWN35174.1"/>
    </source>
</evidence>
<protein>
    <submittedName>
        <fullName evidence="2">Uncharacterized protein</fullName>
    </submittedName>
</protein>
<organism evidence="2 3">
    <name type="scientific">Meira miltonrushii</name>
    <dbReference type="NCBI Taxonomy" id="1280837"/>
    <lineage>
        <taxon>Eukaryota</taxon>
        <taxon>Fungi</taxon>
        <taxon>Dikarya</taxon>
        <taxon>Basidiomycota</taxon>
        <taxon>Ustilaginomycotina</taxon>
        <taxon>Exobasidiomycetes</taxon>
        <taxon>Exobasidiales</taxon>
        <taxon>Brachybasidiaceae</taxon>
        <taxon>Meira</taxon>
    </lineage>
</organism>
<dbReference type="EMBL" id="KZ819603">
    <property type="protein sequence ID" value="PWN35174.1"/>
    <property type="molecule type" value="Genomic_DNA"/>
</dbReference>
<name>A0A316VCY6_9BASI</name>
<evidence type="ECO:0000313" key="3">
    <source>
        <dbReference type="Proteomes" id="UP000245771"/>
    </source>
</evidence>
<dbReference type="GeneID" id="37019480"/>
<gene>
    <name evidence="2" type="ORF">FA14DRAFT_154599</name>
</gene>
<keyword evidence="3" id="KW-1185">Reference proteome</keyword>
<accession>A0A316VCY6</accession>
<dbReference type="Proteomes" id="UP000245771">
    <property type="component" value="Unassembled WGS sequence"/>
</dbReference>
<sequence length="258" mass="28373">MMRLSAFNTLKFLSFTMLVIHDNLKMLVILSYVLVFASFLQHYTAIAAPGAALSPSSSSVGMGSTSSFGGSDNIPGHHYPTRRPQQKSFIATKSKIWDRKEVEQQSTNNALRAHTAVLTTAGNAAAGVVKAGVKHLGNKMNVNATPEQKAYSRSVLRDARRNLVSAPKQVHKEASEMLESSRVRKHIAVHDYHQARKGANPSHLNPYTREENNKLASKYHKENKDFYAKVHAKNHDLSHPGTVQGHAVGYPIGVAKKV</sequence>
<dbReference type="InParanoid" id="A0A316VCY6"/>
<reference evidence="2 3" key="1">
    <citation type="journal article" date="2018" name="Mol. Biol. Evol.">
        <title>Broad Genomic Sampling Reveals a Smut Pathogenic Ancestry of the Fungal Clade Ustilaginomycotina.</title>
        <authorList>
            <person name="Kijpornyongpan T."/>
            <person name="Mondo S.J."/>
            <person name="Barry K."/>
            <person name="Sandor L."/>
            <person name="Lee J."/>
            <person name="Lipzen A."/>
            <person name="Pangilinan J."/>
            <person name="LaButti K."/>
            <person name="Hainaut M."/>
            <person name="Henrissat B."/>
            <person name="Grigoriev I.V."/>
            <person name="Spatafora J.W."/>
            <person name="Aime M.C."/>
        </authorList>
    </citation>
    <scope>NUCLEOTIDE SEQUENCE [LARGE SCALE GENOMIC DNA]</scope>
    <source>
        <strain evidence="2 3">MCA 3882</strain>
    </source>
</reference>
<proteinExistence type="predicted"/>